<keyword evidence="7 9" id="KW-0496">Mitochondrion</keyword>
<evidence type="ECO:0000256" key="5">
    <source>
        <dbReference type="ARBA" id="ARBA00022792"/>
    </source>
</evidence>
<evidence type="ECO:0000256" key="2">
    <source>
        <dbReference type="ARBA" id="ARBA00009575"/>
    </source>
</evidence>
<keyword evidence="10" id="KW-0175">Coiled coil</keyword>
<dbReference type="PIRSF" id="PIRSF007871">
    <property type="entry name" value="Cox20"/>
    <property type="match status" value="1"/>
</dbReference>
<evidence type="ECO:0000256" key="10">
    <source>
        <dbReference type="SAM" id="Coils"/>
    </source>
</evidence>
<keyword evidence="5 9" id="KW-0999">Mitochondrion inner membrane</keyword>
<dbReference type="OrthoDB" id="14603at2759"/>
<evidence type="ECO:0000256" key="9">
    <source>
        <dbReference type="PIRNR" id="PIRNR007871"/>
    </source>
</evidence>
<dbReference type="PANTHER" id="PTHR31586:SF1">
    <property type="entry name" value="CYTOCHROME C OXIDASE ASSEMBLY PROTEIN COX20, MITOCHONDRIAL"/>
    <property type="match status" value="1"/>
</dbReference>
<protein>
    <recommendedName>
        <fullName evidence="3 9">Cytochrome c oxidase assembly protein COX20, mitochondrial</fullName>
    </recommendedName>
</protein>
<evidence type="ECO:0000256" key="8">
    <source>
        <dbReference type="ARBA" id="ARBA00023136"/>
    </source>
</evidence>
<dbReference type="GO" id="GO:0033617">
    <property type="term" value="P:mitochondrial respiratory chain complex IV assembly"/>
    <property type="evidence" value="ECO:0007669"/>
    <property type="project" value="InterPro"/>
</dbReference>
<evidence type="ECO:0000313" key="13">
    <source>
        <dbReference type="Proteomes" id="UP000326924"/>
    </source>
</evidence>
<keyword evidence="6" id="KW-1133">Transmembrane helix</keyword>
<dbReference type="Pfam" id="PF12597">
    <property type="entry name" value="Cox20"/>
    <property type="match status" value="1"/>
</dbReference>
<evidence type="ECO:0000256" key="3">
    <source>
        <dbReference type="ARBA" id="ARBA00017689"/>
    </source>
</evidence>
<dbReference type="PANTHER" id="PTHR31586">
    <property type="entry name" value="CYTOCHROME C OXIDASE PROTEIN 20"/>
    <property type="match status" value="1"/>
</dbReference>
<evidence type="ECO:0000256" key="6">
    <source>
        <dbReference type="ARBA" id="ARBA00022989"/>
    </source>
</evidence>
<keyword evidence="8 9" id="KW-0472">Membrane</keyword>
<dbReference type="EMBL" id="VXIS01000088">
    <property type="protein sequence ID" value="KAA8906521.1"/>
    <property type="molecule type" value="Genomic_DNA"/>
</dbReference>
<evidence type="ECO:0000256" key="11">
    <source>
        <dbReference type="SAM" id="MobiDB-lite"/>
    </source>
</evidence>
<comment type="similarity">
    <text evidence="2 9">Belongs to the COX20 family.</text>
</comment>
<feature type="coiled-coil region" evidence="10">
    <location>
        <begin position="126"/>
        <end position="158"/>
    </location>
</feature>
<comment type="caution">
    <text evidence="12">The sequence shown here is derived from an EMBL/GenBank/DDBJ whole genome shotgun (WGS) entry which is preliminary data.</text>
</comment>
<sequence>MSKPQPPSGDIAATTPPPTDEPKRYFEPTTDGPANEFTREAVPTLQDAVATIKLEDFRKVHLTPCFREANLNGFYAAFVVAGLRFFTKGSIPQICNWAVGGFITSSVVSYEYCMYRRRLEKDGMMKAAMIIEAKKAERERIAAERKAAKEAAAAAAKEAEAAKGSFWKPW</sequence>
<organism evidence="12 13">
    <name type="scientific">Sphaerosporella brunnea</name>
    <dbReference type="NCBI Taxonomy" id="1250544"/>
    <lineage>
        <taxon>Eukaryota</taxon>
        <taxon>Fungi</taxon>
        <taxon>Dikarya</taxon>
        <taxon>Ascomycota</taxon>
        <taxon>Pezizomycotina</taxon>
        <taxon>Pezizomycetes</taxon>
        <taxon>Pezizales</taxon>
        <taxon>Pyronemataceae</taxon>
        <taxon>Sphaerosporella</taxon>
    </lineage>
</organism>
<comment type="function">
    <text evidence="9">Involved in the assembly of the cytochrome c oxidase complex.</text>
</comment>
<feature type="region of interest" description="Disordered" evidence="11">
    <location>
        <begin position="1"/>
        <end position="33"/>
    </location>
</feature>
<evidence type="ECO:0000256" key="1">
    <source>
        <dbReference type="ARBA" id="ARBA00004273"/>
    </source>
</evidence>
<keyword evidence="4" id="KW-0812">Transmembrane</keyword>
<evidence type="ECO:0000256" key="7">
    <source>
        <dbReference type="ARBA" id="ARBA00023128"/>
    </source>
</evidence>
<dbReference type="InterPro" id="IPR022533">
    <property type="entry name" value="Cox20"/>
</dbReference>
<dbReference type="AlphaFoldDB" id="A0A5J5EYC8"/>
<gene>
    <name evidence="12" type="ORF">FN846DRAFT_715248</name>
</gene>
<dbReference type="GO" id="GO:0005743">
    <property type="term" value="C:mitochondrial inner membrane"/>
    <property type="evidence" value="ECO:0007669"/>
    <property type="project" value="UniProtKB-SubCell"/>
</dbReference>
<evidence type="ECO:0000256" key="4">
    <source>
        <dbReference type="ARBA" id="ARBA00022692"/>
    </source>
</evidence>
<dbReference type="Proteomes" id="UP000326924">
    <property type="component" value="Unassembled WGS sequence"/>
</dbReference>
<reference evidence="12 13" key="1">
    <citation type="submission" date="2019-09" db="EMBL/GenBank/DDBJ databases">
        <title>Draft genome of the ectomycorrhizal ascomycete Sphaerosporella brunnea.</title>
        <authorList>
            <consortium name="DOE Joint Genome Institute"/>
            <person name="Benucci G.M."/>
            <person name="Marozzi G."/>
            <person name="Antonielli L."/>
            <person name="Sanchez S."/>
            <person name="Marco P."/>
            <person name="Wang X."/>
            <person name="Falini L.B."/>
            <person name="Barry K."/>
            <person name="Haridas S."/>
            <person name="Lipzen A."/>
            <person name="Labutti K."/>
            <person name="Grigoriev I.V."/>
            <person name="Murat C."/>
            <person name="Martin F."/>
            <person name="Albertini E."/>
            <person name="Donnini D."/>
            <person name="Bonito G."/>
        </authorList>
    </citation>
    <scope>NUCLEOTIDE SEQUENCE [LARGE SCALE GENOMIC DNA]</scope>
    <source>
        <strain evidence="12 13">Sb_GMNB300</strain>
    </source>
</reference>
<comment type="subcellular location">
    <subcellularLocation>
        <location evidence="1 9">Mitochondrion inner membrane</location>
    </subcellularLocation>
</comment>
<evidence type="ECO:0000313" key="12">
    <source>
        <dbReference type="EMBL" id="KAA8906521.1"/>
    </source>
</evidence>
<name>A0A5J5EYC8_9PEZI</name>
<dbReference type="InParanoid" id="A0A5J5EYC8"/>
<keyword evidence="13" id="KW-1185">Reference proteome</keyword>
<accession>A0A5J5EYC8</accession>
<proteinExistence type="inferred from homology"/>